<feature type="transmembrane region" description="Helical" evidence="13">
    <location>
        <begin position="474"/>
        <end position="501"/>
    </location>
</feature>
<dbReference type="AlphaFoldDB" id="B3MEE8"/>
<evidence type="ECO:0000256" key="3">
    <source>
        <dbReference type="ARBA" id="ARBA00022448"/>
    </source>
</evidence>
<evidence type="ECO:0000256" key="1">
    <source>
        <dbReference type="ARBA" id="ARBA00004141"/>
    </source>
</evidence>
<comment type="similarity">
    <text evidence="2 12">Belongs to the amiloride-sensitive sodium channel (TC 1.A.6) family.</text>
</comment>
<dbReference type="KEGG" id="dan:6494754"/>
<dbReference type="GO" id="GO:0005886">
    <property type="term" value="C:plasma membrane"/>
    <property type="evidence" value="ECO:0007669"/>
    <property type="project" value="TreeGrafter"/>
</dbReference>
<keyword evidence="7" id="KW-0915">Sodium</keyword>
<dbReference type="InterPro" id="IPR001873">
    <property type="entry name" value="ENaC"/>
</dbReference>
<accession>B3MEE8</accession>
<evidence type="ECO:0000313" key="15">
    <source>
        <dbReference type="Proteomes" id="UP000007801"/>
    </source>
</evidence>
<feature type="transmembrane region" description="Helical" evidence="13">
    <location>
        <begin position="53"/>
        <end position="74"/>
    </location>
</feature>
<keyword evidence="3 12" id="KW-0813">Transport</keyword>
<sequence>MDLSGTNRAQRQGSSLFLLKSFIRSLKDFLNQTGLHGLKFVGDSNLSSWERSFFFGSFVTAFIITIHLISNIYVKWDSTPVIIGISPQATSILKVPFPAITICNMNQVQKSLVEKYREGSYESALLKLLCDSDKWQSSEFDDDLSLLNIAGNTLSISDFVSNHSQPCERMLLYCRFSAVVHNCSHMFQQMMTDEGLCCVFNFEPPEYLYKPYANSGRNLTNGFGLQGVQWDPESGYPEELPPKFYPSTASGTGITLGFTAVLDAQISEYYCSSTNGPGFKVYFHNPIEVPMVKEAGLITAIGYETNYRIEVVRAEAVAAIRSISREGRQCLFKNEKDLIFYRIYTRLNCENECMSAYLYESCSCIPFDFPKIYSNASTCTMLDTFCVRRAQRSTNRPRWAKCRSQCLPTCFDLNYLASGFTFPLAINDFLLSNPLVESINKSYLGENIAVINVYFRESVYYGNMKNAYVGLTEFLSNIGGVMGLFMGFSVISLAELLYFLILKPLVELFVWKRTAHVAPERSLRQNPGIEQPDGIDNQSFWHVKELYPKGAAWEPNGKGRKLKRSRNIINSFVQ</sequence>
<name>B3MEE8_DROAN</name>
<dbReference type="Proteomes" id="UP000007801">
    <property type="component" value="Unassembled WGS sequence"/>
</dbReference>
<dbReference type="Gene3D" id="1.10.287.770">
    <property type="entry name" value="YojJ-like"/>
    <property type="match status" value="1"/>
</dbReference>
<keyword evidence="6 13" id="KW-1133">Transmembrane helix</keyword>
<evidence type="ECO:0000256" key="7">
    <source>
        <dbReference type="ARBA" id="ARBA00023053"/>
    </source>
</evidence>
<reference evidence="14 15" key="1">
    <citation type="journal article" date="2007" name="Nature">
        <title>Evolution of genes and genomes on the Drosophila phylogeny.</title>
        <authorList>
            <consortium name="Drosophila 12 Genomes Consortium"/>
            <person name="Clark A.G."/>
            <person name="Eisen M.B."/>
            <person name="Smith D.R."/>
            <person name="Bergman C.M."/>
            <person name="Oliver B."/>
            <person name="Markow T.A."/>
            <person name="Kaufman T.C."/>
            <person name="Kellis M."/>
            <person name="Gelbart W."/>
            <person name="Iyer V.N."/>
            <person name="Pollard D.A."/>
            <person name="Sackton T.B."/>
            <person name="Larracuente A.M."/>
            <person name="Singh N.D."/>
            <person name="Abad J.P."/>
            <person name="Abt D.N."/>
            <person name="Adryan B."/>
            <person name="Aguade M."/>
            <person name="Akashi H."/>
            <person name="Anderson W.W."/>
            <person name="Aquadro C.F."/>
            <person name="Ardell D.H."/>
            <person name="Arguello R."/>
            <person name="Artieri C.G."/>
            <person name="Barbash D.A."/>
            <person name="Barker D."/>
            <person name="Barsanti P."/>
            <person name="Batterham P."/>
            <person name="Batzoglou S."/>
            <person name="Begun D."/>
            <person name="Bhutkar A."/>
            <person name="Blanco E."/>
            <person name="Bosak S.A."/>
            <person name="Bradley R.K."/>
            <person name="Brand A.D."/>
            <person name="Brent M.R."/>
            <person name="Brooks A.N."/>
            <person name="Brown R.H."/>
            <person name="Butlin R.K."/>
            <person name="Caggese C."/>
            <person name="Calvi B.R."/>
            <person name="Bernardo de Carvalho A."/>
            <person name="Caspi A."/>
            <person name="Castrezana S."/>
            <person name="Celniker S.E."/>
            <person name="Chang J.L."/>
            <person name="Chapple C."/>
            <person name="Chatterji S."/>
            <person name="Chinwalla A."/>
            <person name="Civetta A."/>
            <person name="Clifton S.W."/>
            <person name="Comeron J.M."/>
            <person name="Costello J.C."/>
            <person name="Coyne J.A."/>
            <person name="Daub J."/>
            <person name="David R.G."/>
            <person name="Delcher A.L."/>
            <person name="Delehaunty K."/>
            <person name="Do C.B."/>
            <person name="Ebling H."/>
            <person name="Edwards K."/>
            <person name="Eickbush T."/>
            <person name="Evans J.D."/>
            <person name="Filipski A."/>
            <person name="Findeiss S."/>
            <person name="Freyhult E."/>
            <person name="Fulton L."/>
            <person name="Fulton R."/>
            <person name="Garcia A.C."/>
            <person name="Gardiner A."/>
            <person name="Garfield D.A."/>
            <person name="Garvin B.E."/>
            <person name="Gibson G."/>
            <person name="Gilbert D."/>
            <person name="Gnerre S."/>
            <person name="Godfrey J."/>
            <person name="Good R."/>
            <person name="Gotea V."/>
            <person name="Gravely B."/>
            <person name="Greenberg A.J."/>
            <person name="Griffiths-Jones S."/>
            <person name="Gross S."/>
            <person name="Guigo R."/>
            <person name="Gustafson E.A."/>
            <person name="Haerty W."/>
            <person name="Hahn M.W."/>
            <person name="Halligan D.L."/>
            <person name="Halpern A.L."/>
            <person name="Halter G.M."/>
            <person name="Han M.V."/>
            <person name="Heger A."/>
            <person name="Hillier L."/>
            <person name="Hinrichs A.S."/>
            <person name="Holmes I."/>
            <person name="Hoskins R.A."/>
            <person name="Hubisz M.J."/>
            <person name="Hultmark D."/>
            <person name="Huntley M.A."/>
            <person name="Jaffe D.B."/>
            <person name="Jagadeeshan S."/>
            <person name="Jeck W.R."/>
            <person name="Johnson J."/>
            <person name="Jones C.D."/>
            <person name="Jordan W.C."/>
            <person name="Karpen G.H."/>
            <person name="Kataoka E."/>
            <person name="Keightley P.D."/>
            <person name="Kheradpour P."/>
            <person name="Kirkness E.F."/>
            <person name="Koerich L.B."/>
            <person name="Kristiansen K."/>
            <person name="Kudrna D."/>
            <person name="Kulathinal R.J."/>
            <person name="Kumar S."/>
            <person name="Kwok R."/>
            <person name="Lander E."/>
            <person name="Langley C.H."/>
            <person name="Lapoint R."/>
            <person name="Lazzaro B.P."/>
            <person name="Lee S.J."/>
            <person name="Levesque L."/>
            <person name="Li R."/>
            <person name="Lin C.F."/>
            <person name="Lin M.F."/>
            <person name="Lindblad-Toh K."/>
            <person name="Llopart A."/>
            <person name="Long M."/>
            <person name="Low L."/>
            <person name="Lozovsky E."/>
            <person name="Lu J."/>
            <person name="Luo M."/>
            <person name="Machado C.A."/>
            <person name="Makalowski W."/>
            <person name="Marzo M."/>
            <person name="Matsuda M."/>
            <person name="Matzkin L."/>
            <person name="McAllister B."/>
            <person name="McBride C.S."/>
            <person name="McKernan B."/>
            <person name="McKernan K."/>
            <person name="Mendez-Lago M."/>
            <person name="Minx P."/>
            <person name="Mollenhauer M.U."/>
            <person name="Montooth K."/>
            <person name="Mount S.M."/>
            <person name="Mu X."/>
            <person name="Myers E."/>
            <person name="Negre B."/>
            <person name="Newfeld S."/>
            <person name="Nielsen R."/>
            <person name="Noor M.A."/>
            <person name="O'Grady P."/>
            <person name="Pachter L."/>
            <person name="Papaceit M."/>
            <person name="Parisi M.J."/>
            <person name="Parisi M."/>
            <person name="Parts L."/>
            <person name="Pedersen J.S."/>
            <person name="Pesole G."/>
            <person name="Phillippy A.M."/>
            <person name="Ponting C.P."/>
            <person name="Pop M."/>
            <person name="Porcelli D."/>
            <person name="Powell J.R."/>
            <person name="Prohaska S."/>
            <person name="Pruitt K."/>
            <person name="Puig M."/>
            <person name="Quesneville H."/>
            <person name="Ram K.R."/>
            <person name="Rand D."/>
            <person name="Rasmussen M.D."/>
            <person name="Reed L.K."/>
            <person name="Reenan R."/>
            <person name="Reily A."/>
            <person name="Remington K.A."/>
            <person name="Rieger T.T."/>
            <person name="Ritchie M.G."/>
            <person name="Robin C."/>
            <person name="Rogers Y.H."/>
            <person name="Rohde C."/>
            <person name="Rozas J."/>
            <person name="Rubenfield M.J."/>
            <person name="Ruiz A."/>
            <person name="Russo S."/>
            <person name="Salzberg S.L."/>
            <person name="Sanchez-Gracia A."/>
            <person name="Saranga D.J."/>
            <person name="Sato H."/>
            <person name="Schaeffer S.W."/>
            <person name="Schatz M.C."/>
            <person name="Schlenke T."/>
            <person name="Schwartz R."/>
            <person name="Segarra C."/>
            <person name="Singh R.S."/>
            <person name="Sirot L."/>
            <person name="Sirota M."/>
            <person name="Sisneros N.B."/>
            <person name="Smith C.D."/>
            <person name="Smith T.F."/>
            <person name="Spieth J."/>
            <person name="Stage D.E."/>
            <person name="Stark A."/>
            <person name="Stephan W."/>
            <person name="Strausberg R.L."/>
            <person name="Strempel S."/>
            <person name="Sturgill D."/>
            <person name="Sutton G."/>
            <person name="Sutton G.G."/>
            <person name="Tao W."/>
            <person name="Teichmann S."/>
            <person name="Tobari Y.N."/>
            <person name="Tomimura Y."/>
            <person name="Tsolas J.M."/>
            <person name="Valente V.L."/>
            <person name="Venter E."/>
            <person name="Venter J.C."/>
            <person name="Vicario S."/>
            <person name="Vieira F.G."/>
            <person name="Vilella A.J."/>
            <person name="Villasante A."/>
            <person name="Walenz B."/>
            <person name="Wang J."/>
            <person name="Wasserman M."/>
            <person name="Watts T."/>
            <person name="Wilson D."/>
            <person name="Wilson R.K."/>
            <person name="Wing R.A."/>
            <person name="Wolfner M.F."/>
            <person name="Wong A."/>
            <person name="Wong G.K."/>
            <person name="Wu C.I."/>
            <person name="Wu G."/>
            <person name="Yamamoto D."/>
            <person name="Yang H.P."/>
            <person name="Yang S.P."/>
            <person name="Yorke J.A."/>
            <person name="Yoshida K."/>
            <person name="Zdobnov E."/>
            <person name="Zhang P."/>
            <person name="Zhang Y."/>
            <person name="Zimin A.V."/>
            <person name="Baldwin J."/>
            <person name="Abdouelleil A."/>
            <person name="Abdulkadir J."/>
            <person name="Abebe A."/>
            <person name="Abera B."/>
            <person name="Abreu J."/>
            <person name="Acer S.C."/>
            <person name="Aftuck L."/>
            <person name="Alexander A."/>
            <person name="An P."/>
            <person name="Anderson E."/>
            <person name="Anderson S."/>
            <person name="Arachi H."/>
            <person name="Azer M."/>
            <person name="Bachantsang P."/>
            <person name="Barry A."/>
            <person name="Bayul T."/>
            <person name="Berlin A."/>
            <person name="Bessette D."/>
            <person name="Bloom T."/>
            <person name="Blye J."/>
            <person name="Boguslavskiy L."/>
            <person name="Bonnet C."/>
            <person name="Boukhgalter B."/>
            <person name="Bourzgui I."/>
            <person name="Brown A."/>
            <person name="Cahill P."/>
            <person name="Channer S."/>
            <person name="Cheshatsang Y."/>
            <person name="Chuda L."/>
            <person name="Citroen M."/>
            <person name="Collymore A."/>
            <person name="Cooke P."/>
            <person name="Costello M."/>
            <person name="D'Aco K."/>
            <person name="Daza R."/>
            <person name="De Haan G."/>
            <person name="DeGray S."/>
            <person name="DeMaso C."/>
            <person name="Dhargay N."/>
            <person name="Dooley K."/>
            <person name="Dooley E."/>
            <person name="Doricent M."/>
            <person name="Dorje P."/>
            <person name="Dorjee K."/>
            <person name="Dupes A."/>
            <person name="Elong R."/>
            <person name="Falk J."/>
            <person name="Farina A."/>
            <person name="Faro S."/>
            <person name="Ferguson D."/>
            <person name="Fisher S."/>
            <person name="Foley C.D."/>
            <person name="Franke A."/>
            <person name="Friedrich D."/>
            <person name="Gadbois L."/>
            <person name="Gearin G."/>
            <person name="Gearin C.R."/>
            <person name="Giannoukos G."/>
            <person name="Goode T."/>
            <person name="Graham J."/>
            <person name="Grandbois E."/>
            <person name="Grewal S."/>
            <person name="Gyaltsen K."/>
            <person name="Hafez N."/>
            <person name="Hagos B."/>
            <person name="Hall J."/>
            <person name="Henson C."/>
            <person name="Hollinger A."/>
            <person name="Honan T."/>
            <person name="Huard M.D."/>
            <person name="Hughes L."/>
            <person name="Hurhula B."/>
            <person name="Husby M.E."/>
            <person name="Kamat A."/>
            <person name="Kanga B."/>
            <person name="Kashin S."/>
            <person name="Khazanovich D."/>
            <person name="Kisner P."/>
            <person name="Lance K."/>
            <person name="Lara M."/>
            <person name="Lee W."/>
            <person name="Lennon N."/>
            <person name="Letendre F."/>
            <person name="LeVine R."/>
            <person name="Lipovsky A."/>
            <person name="Liu X."/>
            <person name="Liu J."/>
            <person name="Liu S."/>
            <person name="Lokyitsang T."/>
            <person name="Lokyitsang Y."/>
            <person name="Lubonja R."/>
            <person name="Lui A."/>
            <person name="MacDonald P."/>
            <person name="Magnisalis V."/>
            <person name="Maru K."/>
            <person name="Matthews C."/>
            <person name="McCusker W."/>
            <person name="McDonough S."/>
            <person name="Mehta T."/>
            <person name="Meldrim J."/>
            <person name="Meneus L."/>
            <person name="Mihai O."/>
            <person name="Mihalev A."/>
            <person name="Mihova T."/>
            <person name="Mittelman R."/>
            <person name="Mlenga V."/>
            <person name="Montmayeur A."/>
            <person name="Mulrain L."/>
            <person name="Navidi A."/>
            <person name="Naylor J."/>
            <person name="Negash T."/>
            <person name="Nguyen T."/>
            <person name="Nguyen N."/>
            <person name="Nicol R."/>
            <person name="Norbu C."/>
            <person name="Norbu N."/>
            <person name="Novod N."/>
            <person name="O'Neill B."/>
            <person name="Osman S."/>
            <person name="Markiewicz E."/>
            <person name="Oyono O.L."/>
            <person name="Patti C."/>
            <person name="Phunkhang P."/>
            <person name="Pierre F."/>
            <person name="Priest M."/>
            <person name="Raghuraman S."/>
            <person name="Rege F."/>
            <person name="Reyes R."/>
            <person name="Rise C."/>
            <person name="Rogov P."/>
            <person name="Ross K."/>
            <person name="Ryan E."/>
            <person name="Settipalli S."/>
            <person name="Shea T."/>
            <person name="Sherpa N."/>
            <person name="Shi L."/>
            <person name="Shih D."/>
            <person name="Sparrow T."/>
            <person name="Spaulding J."/>
            <person name="Stalker J."/>
            <person name="Stange-Thomann N."/>
            <person name="Stavropoulos S."/>
            <person name="Stone C."/>
            <person name="Strader C."/>
            <person name="Tesfaye S."/>
            <person name="Thomson T."/>
            <person name="Thoulutsang Y."/>
            <person name="Thoulutsang D."/>
            <person name="Topham K."/>
            <person name="Topping I."/>
            <person name="Tsamla T."/>
            <person name="Vassiliev H."/>
            <person name="Vo A."/>
            <person name="Wangchuk T."/>
            <person name="Wangdi T."/>
            <person name="Weiand M."/>
            <person name="Wilkinson J."/>
            <person name="Wilson A."/>
            <person name="Yadav S."/>
            <person name="Young G."/>
            <person name="Yu Q."/>
            <person name="Zembek L."/>
            <person name="Zhong D."/>
            <person name="Zimmer A."/>
            <person name="Zwirko Z."/>
            <person name="Jaffe D.B."/>
            <person name="Alvarez P."/>
            <person name="Brockman W."/>
            <person name="Butler J."/>
            <person name="Chin C."/>
            <person name="Gnerre S."/>
            <person name="Grabherr M."/>
            <person name="Kleber M."/>
            <person name="Mauceli E."/>
            <person name="MacCallum I."/>
        </authorList>
    </citation>
    <scope>NUCLEOTIDE SEQUENCE [LARGE SCALE GENOMIC DNA]</scope>
    <source>
        <strain evidence="15">Tucson 14024-0371.13</strain>
    </source>
</reference>
<dbReference type="EMBL" id="CH902619">
    <property type="protein sequence ID" value="EDV36554.1"/>
    <property type="molecule type" value="Genomic_DNA"/>
</dbReference>
<dbReference type="Pfam" id="PF00858">
    <property type="entry name" value="ASC"/>
    <property type="match status" value="1"/>
</dbReference>
<dbReference type="eggNOG" id="KOG4294">
    <property type="taxonomic scope" value="Eukaryota"/>
</dbReference>
<comment type="subcellular location">
    <subcellularLocation>
        <location evidence="1">Membrane</location>
        <topology evidence="1">Multi-pass membrane protein</topology>
    </subcellularLocation>
</comment>
<dbReference type="GO" id="GO:0015280">
    <property type="term" value="F:ligand-gated sodium channel activity"/>
    <property type="evidence" value="ECO:0007669"/>
    <property type="project" value="TreeGrafter"/>
</dbReference>
<evidence type="ECO:0000256" key="13">
    <source>
        <dbReference type="SAM" id="Phobius"/>
    </source>
</evidence>
<keyword evidence="15" id="KW-1185">Reference proteome</keyword>
<protein>
    <recommendedName>
        <fullName evidence="16">Pickpocket protein 28</fullName>
    </recommendedName>
</protein>
<keyword evidence="9 13" id="KW-0472">Membrane</keyword>
<evidence type="ECO:0000256" key="9">
    <source>
        <dbReference type="ARBA" id="ARBA00023136"/>
    </source>
</evidence>
<dbReference type="FunCoup" id="B3MEE8">
    <property type="interactions" value="11"/>
</dbReference>
<dbReference type="PhylomeDB" id="B3MEE8"/>
<evidence type="ECO:0000256" key="2">
    <source>
        <dbReference type="ARBA" id="ARBA00007193"/>
    </source>
</evidence>
<organism evidence="14 15">
    <name type="scientific">Drosophila ananassae</name>
    <name type="common">Fruit fly</name>
    <dbReference type="NCBI Taxonomy" id="7217"/>
    <lineage>
        <taxon>Eukaryota</taxon>
        <taxon>Metazoa</taxon>
        <taxon>Ecdysozoa</taxon>
        <taxon>Arthropoda</taxon>
        <taxon>Hexapoda</taxon>
        <taxon>Insecta</taxon>
        <taxon>Pterygota</taxon>
        <taxon>Neoptera</taxon>
        <taxon>Endopterygota</taxon>
        <taxon>Diptera</taxon>
        <taxon>Brachycera</taxon>
        <taxon>Muscomorpha</taxon>
        <taxon>Ephydroidea</taxon>
        <taxon>Drosophilidae</taxon>
        <taxon>Drosophila</taxon>
        <taxon>Sophophora</taxon>
    </lineage>
</organism>
<evidence type="ECO:0000313" key="14">
    <source>
        <dbReference type="EMBL" id="EDV36554.1"/>
    </source>
</evidence>
<evidence type="ECO:0000256" key="8">
    <source>
        <dbReference type="ARBA" id="ARBA00023065"/>
    </source>
</evidence>
<proteinExistence type="inferred from homology"/>
<dbReference type="Gene3D" id="1.10.287.820">
    <property type="entry name" value="Acid-sensing ion channel domain"/>
    <property type="match status" value="1"/>
</dbReference>
<dbReference type="OrthoDB" id="6021021at2759"/>
<dbReference type="PRINTS" id="PR01078">
    <property type="entry name" value="AMINACHANNEL"/>
</dbReference>
<dbReference type="OMA" id="CENECLA"/>
<keyword evidence="11 12" id="KW-0407">Ion channel</keyword>
<keyword evidence="5 12" id="KW-0812">Transmembrane</keyword>
<dbReference type="InParanoid" id="B3MEE8"/>
<keyword evidence="4 12" id="KW-0894">Sodium channel</keyword>
<dbReference type="PANTHER" id="PTHR11690:SF243">
    <property type="entry name" value="PICKPOCKET 12-RELATED"/>
    <property type="match status" value="1"/>
</dbReference>
<keyword evidence="8 12" id="KW-0406">Ion transport</keyword>
<evidence type="ECO:0000256" key="12">
    <source>
        <dbReference type="RuleBase" id="RU000679"/>
    </source>
</evidence>
<dbReference type="GeneID" id="6494754"/>
<evidence type="ECO:0008006" key="16">
    <source>
        <dbReference type="Google" id="ProtNLM"/>
    </source>
</evidence>
<gene>
    <name evidence="14" type="primary">Dana\GF11893</name>
    <name evidence="14" type="synonym">dana_GLEANR_11911</name>
    <name evidence="14" type="ORF">GF11893</name>
</gene>
<evidence type="ECO:0000256" key="10">
    <source>
        <dbReference type="ARBA" id="ARBA00023201"/>
    </source>
</evidence>
<evidence type="ECO:0000256" key="4">
    <source>
        <dbReference type="ARBA" id="ARBA00022461"/>
    </source>
</evidence>
<evidence type="ECO:0000256" key="11">
    <source>
        <dbReference type="ARBA" id="ARBA00023303"/>
    </source>
</evidence>
<dbReference type="HOGENOM" id="CLU_024950_1_0_1"/>
<dbReference type="PANTHER" id="PTHR11690">
    <property type="entry name" value="AMILORIDE-SENSITIVE SODIUM CHANNEL-RELATED"/>
    <property type="match status" value="1"/>
</dbReference>
<evidence type="ECO:0000256" key="6">
    <source>
        <dbReference type="ARBA" id="ARBA00022989"/>
    </source>
</evidence>
<keyword evidence="10 12" id="KW-0739">Sodium transport</keyword>
<dbReference type="STRING" id="7217.B3MEE8"/>
<evidence type="ECO:0000256" key="5">
    <source>
        <dbReference type="ARBA" id="ARBA00022692"/>
    </source>
</evidence>